<feature type="chain" id="PRO_5015979772" evidence="1">
    <location>
        <begin position="23"/>
        <end position="349"/>
    </location>
</feature>
<gene>
    <name evidence="2" type="ORF">DI598_01015</name>
</gene>
<evidence type="ECO:0000313" key="3">
    <source>
        <dbReference type="Proteomes" id="UP000249645"/>
    </source>
</evidence>
<feature type="signal peptide" evidence="1">
    <location>
        <begin position="1"/>
        <end position="22"/>
    </location>
</feature>
<dbReference type="Proteomes" id="UP000249645">
    <property type="component" value="Unassembled WGS sequence"/>
</dbReference>
<evidence type="ECO:0000313" key="2">
    <source>
        <dbReference type="EMBL" id="PZP52316.1"/>
    </source>
</evidence>
<dbReference type="Gene3D" id="2.120.10.80">
    <property type="entry name" value="Kelch-type beta propeller"/>
    <property type="match status" value="2"/>
</dbReference>
<evidence type="ECO:0000256" key="1">
    <source>
        <dbReference type="SAM" id="SignalP"/>
    </source>
</evidence>
<dbReference type="InterPro" id="IPR015915">
    <property type="entry name" value="Kelch-typ_b-propeller"/>
</dbReference>
<sequence>MNKRFLSALAIGALALSFGACNKSSSANGSTTEGNWIKKAPLGGPVRGYAASFVIDSVAYVGTGQSGNINNANFRRLTDFWSFRAGANNGFGAWTQEGSLDKTNGRYYAVGFSIGQTGYVGGGYDDSTASNRNDFYSYNATTKTWTPIASFPGIARQQAVAFTINNKAYVGTGRDINANPLGDFYQYDPSSASWTSAPSYPGDKRYGAVAFVSNNIGYVTTGYGGSGGTTNDFFAFDGTNWSQKANIANTSSETFDDNYSNIVRYNAVAFVIGGWAYLTTGNNNNTWAYNISTDRWEVRTPYQKSTRAGAVAFTLGNYGYVGTGSASGTMTDNFSQFDPTQTYDENSDK</sequence>
<dbReference type="AlphaFoldDB" id="A0A2W5H2P3"/>
<reference evidence="2 3" key="1">
    <citation type="submission" date="2017-11" db="EMBL/GenBank/DDBJ databases">
        <title>Infants hospitalized years apart are colonized by the same room-sourced microbial strains.</title>
        <authorList>
            <person name="Brooks B."/>
            <person name="Olm M.R."/>
            <person name="Firek B.A."/>
            <person name="Baker R."/>
            <person name="Thomas B.C."/>
            <person name="Morowitz M.J."/>
            <person name="Banfield J.F."/>
        </authorList>
    </citation>
    <scope>NUCLEOTIDE SEQUENCE [LARGE SCALE GENOMIC DNA]</scope>
    <source>
        <strain evidence="2">S2_009_000_R2_76</strain>
    </source>
</reference>
<dbReference type="PANTHER" id="PTHR45632">
    <property type="entry name" value="LD33804P"/>
    <property type="match status" value="1"/>
</dbReference>
<keyword evidence="1" id="KW-0732">Signal</keyword>
<organism evidence="2 3">
    <name type="scientific">Pseudopedobacter saltans</name>
    <dbReference type="NCBI Taxonomy" id="151895"/>
    <lineage>
        <taxon>Bacteria</taxon>
        <taxon>Pseudomonadati</taxon>
        <taxon>Bacteroidota</taxon>
        <taxon>Sphingobacteriia</taxon>
        <taxon>Sphingobacteriales</taxon>
        <taxon>Sphingobacteriaceae</taxon>
        <taxon>Pseudopedobacter</taxon>
    </lineage>
</organism>
<comment type="caution">
    <text evidence="2">The sequence shown here is derived from an EMBL/GenBank/DDBJ whole genome shotgun (WGS) entry which is preliminary data.</text>
</comment>
<dbReference type="PROSITE" id="PS51257">
    <property type="entry name" value="PROKAR_LIPOPROTEIN"/>
    <property type="match status" value="1"/>
</dbReference>
<accession>A0A2W5H2P3</accession>
<protein>
    <submittedName>
        <fullName evidence="2">Galactose oxidase</fullName>
    </submittedName>
</protein>
<dbReference type="SUPFAM" id="SSF117281">
    <property type="entry name" value="Kelch motif"/>
    <property type="match status" value="1"/>
</dbReference>
<name>A0A2W5H2P3_9SPHI</name>
<proteinExistence type="predicted"/>
<dbReference type="EMBL" id="QFOI01000007">
    <property type="protein sequence ID" value="PZP52316.1"/>
    <property type="molecule type" value="Genomic_DNA"/>
</dbReference>